<protein>
    <submittedName>
        <fullName evidence="1">5-methylcytosine-specific restriction endonuclease system specificity protein McrC</fullName>
    </submittedName>
</protein>
<dbReference type="Proteomes" id="UP000242008">
    <property type="component" value="Unassembled WGS sequence"/>
</dbReference>
<dbReference type="EMBL" id="PZAO01000027">
    <property type="protein sequence ID" value="PTG68611.1"/>
    <property type="molecule type" value="Genomic_DNA"/>
</dbReference>
<keyword evidence="1" id="KW-0378">Hydrolase</keyword>
<dbReference type="PANTHER" id="PTHR38733">
    <property type="entry name" value="PROTEIN MCRC"/>
    <property type="match status" value="1"/>
</dbReference>
<name>A0AAX0ZGK2_STACR</name>
<dbReference type="InterPro" id="IPR019292">
    <property type="entry name" value="McrC"/>
</dbReference>
<dbReference type="GO" id="GO:0004519">
    <property type="term" value="F:endonuclease activity"/>
    <property type="evidence" value="ECO:0007669"/>
    <property type="project" value="UniProtKB-KW"/>
</dbReference>
<evidence type="ECO:0000313" key="3">
    <source>
        <dbReference type="Proteomes" id="UP000242008"/>
    </source>
</evidence>
<evidence type="ECO:0000313" key="2">
    <source>
        <dbReference type="EMBL" id="PTG68611.1"/>
    </source>
</evidence>
<dbReference type="NCBIfam" id="NF007277">
    <property type="entry name" value="PRK09736.1"/>
    <property type="match status" value="1"/>
</dbReference>
<sequence length="345" mass="40749">MIKIKNFYYMLSYAFTVLNQKGYRQISKENFNHIGDLYASILIKGVSNQLKRGLHQEFKERNETISVLRGKVNISDSIRSLSFLDKKLNCTYDALTENIYFNEILKTTLLVLVKLDITKERQKKIKKLLIHFNQVDCLNPQNINWNFRYSRSNQTYQMLMGICELIIKSSLHSFKDKQQKIMDFEDEQQMAKLYEKFILEYYKKTFPQIKVNSSHIPWYTDDGMTSMLPTMKSDIMLSYKDKYLIIDAKYYTKTIQNYYDTPKVHSANMYQIFTYVKNYQMSVANPSSQVTGMLLYAKTDEKILPNATFLLGGNAISVKTLDLNCEFEDIEKELKKHVFEYFDIE</sequence>
<dbReference type="Proteomes" id="UP000242144">
    <property type="component" value="Unassembled WGS sequence"/>
</dbReference>
<dbReference type="RefSeq" id="WP_037576755.1">
    <property type="nucleotide sequence ID" value="NZ_CP133244.1"/>
</dbReference>
<evidence type="ECO:0000313" key="4">
    <source>
        <dbReference type="Proteomes" id="UP000242144"/>
    </source>
</evidence>
<dbReference type="EMBL" id="PZCM01000006">
    <property type="protein sequence ID" value="PTG27281.1"/>
    <property type="molecule type" value="Genomic_DNA"/>
</dbReference>
<keyword evidence="3" id="KW-1185">Reference proteome</keyword>
<comment type="caution">
    <text evidence="1">The sequence shown here is derived from an EMBL/GenBank/DDBJ whole genome shotgun (WGS) entry which is preliminary data.</text>
</comment>
<dbReference type="Pfam" id="PF10117">
    <property type="entry name" value="McrBC"/>
    <property type="match status" value="1"/>
</dbReference>
<proteinExistence type="predicted"/>
<gene>
    <name evidence="1" type="ORF">BU638_06375</name>
    <name evidence="2" type="ORF">BU676_09865</name>
</gene>
<accession>A0AAX0ZGK2</accession>
<dbReference type="AlphaFoldDB" id="A0AAX0ZGK2"/>
<organism evidence="1 4">
    <name type="scientific">Staphylococcus chromogenes</name>
    <name type="common">Staphylococcus hyicus subsp. chromogenes</name>
    <dbReference type="NCBI Taxonomy" id="46126"/>
    <lineage>
        <taxon>Bacteria</taxon>
        <taxon>Bacillati</taxon>
        <taxon>Bacillota</taxon>
        <taxon>Bacilli</taxon>
        <taxon>Bacillales</taxon>
        <taxon>Staphylococcaceae</taxon>
        <taxon>Staphylococcus</taxon>
    </lineage>
</organism>
<evidence type="ECO:0000313" key="1">
    <source>
        <dbReference type="EMBL" id="PTG27281.1"/>
    </source>
</evidence>
<reference evidence="1" key="2">
    <citation type="submission" date="2018-03" db="EMBL/GenBank/DDBJ databases">
        <authorList>
            <person name="Naushad S."/>
        </authorList>
    </citation>
    <scope>NUCLEOTIDE SEQUENCE</scope>
    <source>
        <strain evidence="1">SNUC 105</strain>
        <strain evidence="2">SNUC 1363</strain>
    </source>
</reference>
<keyword evidence="1" id="KW-0255">Endonuclease</keyword>
<dbReference type="PANTHER" id="PTHR38733:SF1">
    <property type="entry name" value="TYPE IV METHYL-DIRECTED RESTRICTION ENZYME ECOKMCRBC"/>
    <property type="match status" value="1"/>
</dbReference>
<reference evidence="3 4" key="1">
    <citation type="journal article" date="2016" name="Front. Microbiol.">
        <title>Comprehensive Phylogenetic Analysis of Bovine Non-aureus Staphylococci Species Based on Whole-Genome Sequencing.</title>
        <authorList>
            <person name="Naushad S."/>
            <person name="Barkema H.W."/>
            <person name="Luby C."/>
            <person name="Condas L.A."/>
            <person name="Nobrega D.B."/>
            <person name="Carson D.A."/>
            <person name="De Buck J."/>
        </authorList>
    </citation>
    <scope>NUCLEOTIDE SEQUENCE [LARGE SCALE GENOMIC DNA]</scope>
    <source>
        <strain evidence="1 4">SNUC 105</strain>
        <strain evidence="2 3">SNUC 1363</strain>
    </source>
</reference>
<keyword evidence="1" id="KW-0540">Nuclease</keyword>